<evidence type="ECO:0000259" key="16">
    <source>
        <dbReference type="PROSITE" id="PS50126"/>
    </source>
</evidence>
<evidence type="ECO:0000256" key="6">
    <source>
        <dbReference type="ARBA" id="ARBA00022552"/>
    </source>
</evidence>
<dbReference type="GO" id="GO:0004519">
    <property type="term" value="F:endonuclease activity"/>
    <property type="evidence" value="ECO:0007669"/>
    <property type="project" value="UniProtKB-KW"/>
</dbReference>
<evidence type="ECO:0000256" key="2">
    <source>
        <dbReference type="ARBA" id="ARBA00004496"/>
    </source>
</evidence>
<dbReference type="InterPro" id="IPR019307">
    <property type="entry name" value="RNA-bd_AU-1/RNase_E/G"/>
</dbReference>
<dbReference type="FunFam" id="2.40.50.140:FF:000028">
    <property type="entry name" value="Ribonuclease G"/>
    <property type="match status" value="1"/>
</dbReference>
<evidence type="ECO:0000313" key="17">
    <source>
        <dbReference type="EMBL" id="AJQ97293.1"/>
    </source>
</evidence>
<dbReference type="PANTHER" id="PTHR30001">
    <property type="entry name" value="RIBONUCLEASE"/>
    <property type="match status" value="1"/>
</dbReference>
<dbReference type="GO" id="GO:0019843">
    <property type="term" value="F:rRNA binding"/>
    <property type="evidence" value="ECO:0007669"/>
    <property type="project" value="UniProtKB-KW"/>
</dbReference>
<keyword evidence="18" id="KW-1185">Reference proteome</keyword>
<keyword evidence="12" id="KW-0255">Endonuclease</keyword>
<dbReference type="STRING" id="1445510.YC6258_05263"/>
<dbReference type="HOGENOM" id="CLU_003468_5_3_6"/>
<dbReference type="EMBL" id="CP007142">
    <property type="protein sequence ID" value="AJQ97293.1"/>
    <property type="molecule type" value="Genomic_DNA"/>
</dbReference>
<dbReference type="GO" id="GO:0000049">
    <property type="term" value="F:tRNA binding"/>
    <property type="evidence" value="ECO:0007669"/>
    <property type="project" value="UniProtKB-KW"/>
</dbReference>
<dbReference type="GO" id="GO:0005737">
    <property type="term" value="C:cytoplasm"/>
    <property type="evidence" value="ECO:0007669"/>
    <property type="project" value="UniProtKB-SubCell"/>
</dbReference>
<dbReference type="RefSeq" id="WP_044619073.1">
    <property type="nucleotide sequence ID" value="NZ_CP007142.1"/>
</dbReference>
<dbReference type="PROSITE" id="PS50126">
    <property type="entry name" value="S1"/>
    <property type="match status" value="1"/>
</dbReference>
<keyword evidence="7" id="KW-0820">tRNA-binding</keyword>
<dbReference type="AlphaFoldDB" id="A0A0C5VVI2"/>
<keyword evidence="13 17" id="KW-0378">Hydrolase</keyword>
<dbReference type="OrthoDB" id="9804278at2"/>
<dbReference type="GO" id="GO:0016787">
    <property type="term" value="F:hydrolase activity"/>
    <property type="evidence" value="ECO:0007669"/>
    <property type="project" value="UniProtKB-KW"/>
</dbReference>
<keyword evidence="11" id="KW-0699">rRNA-binding</keyword>
<dbReference type="SMART" id="SM00316">
    <property type="entry name" value="S1"/>
    <property type="match status" value="1"/>
</dbReference>
<evidence type="ECO:0000256" key="15">
    <source>
        <dbReference type="ARBA" id="ARBA00022884"/>
    </source>
</evidence>
<organism evidence="17 18">
    <name type="scientific">Gynuella sunshinyii YC6258</name>
    <dbReference type="NCBI Taxonomy" id="1445510"/>
    <lineage>
        <taxon>Bacteria</taxon>
        <taxon>Pseudomonadati</taxon>
        <taxon>Pseudomonadota</taxon>
        <taxon>Gammaproteobacteria</taxon>
        <taxon>Oceanospirillales</taxon>
        <taxon>Saccharospirillaceae</taxon>
        <taxon>Gynuella</taxon>
    </lineage>
</organism>
<keyword evidence="6" id="KW-0698">rRNA processing</keyword>
<dbReference type="CDD" id="cd04453">
    <property type="entry name" value="S1_RNase_E"/>
    <property type="match status" value="1"/>
</dbReference>
<dbReference type="KEGG" id="gsn:YC6258_05263"/>
<keyword evidence="14" id="KW-0460">Magnesium</keyword>
<accession>A0A0C5VVI2</accession>
<dbReference type="Gene3D" id="3.40.1260.20">
    <property type="entry name" value="Ribonuclease E, catalytic domain"/>
    <property type="match status" value="1"/>
</dbReference>
<evidence type="ECO:0000256" key="11">
    <source>
        <dbReference type="ARBA" id="ARBA00022730"/>
    </source>
</evidence>
<evidence type="ECO:0000256" key="9">
    <source>
        <dbReference type="ARBA" id="ARBA00022722"/>
    </source>
</evidence>
<keyword evidence="15" id="KW-0694">RNA-binding</keyword>
<dbReference type="NCBIfam" id="TIGR00757">
    <property type="entry name" value="RNaseEG"/>
    <property type="match status" value="1"/>
</dbReference>
<evidence type="ECO:0000256" key="12">
    <source>
        <dbReference type="ARBA" id="ARBA00022759"/>
    </source>
</evidence>
<dbReference type="GO" id="GO:0046872">
    <property type="term" value="F:metal ion binding"/>
    <property type="evidence" value="ECO:0007669"/>
    <property type="project" value="UniProtKB-KW"/>
</dbReference>
<dbReference type="Gene3D" id="2.40.50.140">
    <property type="entry name" value="Nucleic acid-binding proteins"/>
    <property type="match status" value="1"/>
</dbReference>
<dbReference type="SUPFAM" id="SSF50249">
    <property type="entry name" value="Nucleic acid-binding proteins"/>
    <property type="match status" value="1"/>
</dbReference>
<dbReference type="PATRIC" id="fig|1445510.3.peg.5225"/>
<comment type="subcellular location">
    <subcellularLocation>
        <location evidence="2">Cytoplasm</location>
    </subcellularLocation>
</comment>
<dbReference type="Pfam" id="PF00575">
    <property type="entry name" value="S1"/>
    <property type="match status" value="1"/>
</dbReference>
<dbReference type="InterPro" id="IPR004659">
    <property type="entry name" value="RNase_E/G"/>
</dbReference>
<evidence type="ECO:0000256" key="14">
    <source>
        <dbReference type="ARBA" id="ARBA00022842"/>
    </source>
</evidence>
<name>A0A0C5VVI2_9GAMM</name>
<dbReference type="InterPro" id="IPR003029">
    <property type="entry name" value="S1_domain"/>
</dbReference>
<dbReference type="Proteomes" id="UP000032266">
    <property type="component" value="Chromosome"/>
</dbReference>
<keyword evidence="10" id="KW-0479">Metal-binding</keyword>
<evidence type="ECO:0000256" key="8">
    <source>
        <dbReference type="ARBA" id="ARBA00022694"/>
    </source>
</evidence>
<sequence>MNSEILVNVTPMETRVAIVENGAVQEVYIERSQNRGIVGNIYRGKVVRVLPGMQAAFVDIGLERAAFIHASDIDISHPRLHDEHQTSENKNVPPIFQLVREGEPITVQVIKDPIGTKGARLTTQLSIPSRYLVYVPDSDHIGVSQRIEGDSERERLRELVNSCKDDVGIEKGGFILRTAAESIGEAEIRKDMDYLRRLWRVLEERIKSEKAPQIVYEDLPLHLRITRDLIRADVDKIRIDSRENFQNTLDFVRKYTPEVEPILEYYPGERPVFDLFNVEEDIRRALSRKVDLKSGGYLIIDQTEAMTTIDVNTGAFVGHRNLEETIFKTNLESVTAIVRQLRMRNLGGIIIIDFIDMEDTEHQRQVLRMLEKLLEKDHAKTKVTGVSELGLVEMTRKRTRESLEQMLTEYCQVCDGRGRIKTAQTVCYEIFREILREARAYDTKSYMVLAAQAVVDRLLDEESAAVADLEEFIRKPIHFRVEPMYSQEQFDVVLQ</sequence>
<evidence type="ECO:0000313" key="18">
    <source>
        <dbReference type="Proteomes" id="UP000032266"/>
    </source>
</evidence>
<evidence type="ECO:0000256" key="3">
    <source>
        <dbReference type="ARBA" id="ARBA00005663"/>
    </source>
</evidence>
<evidence type="ECO:0000256" key="10">
    <source>
        <dbReference type="ARBA" id="ARBA00022723"/>
    </source>
</evidence>
<reference evidence="17 18" key="1">
    <citation type="submission" date="2014-01" db="EMBL/GenBank/DDBJ databases">
        <title>Full genme sequencing of cellulolytic bacterium Gynuella sunshinyii YC6258T gen. nov., sp. nov.</title>
        <authorList>
            <person name="Khan H."/>
            <person name="Chung E.J."/>
            <person name="Chung Y.R."/>
        </authorList>
    </citation>
    <scope>NUCLEOTIDE SEQUENCE [LARGE SCALE GENOMIC DNA]</scope>
    <source>
        <strain evidence="17 18">YC6258</strain>
    </source>
</reference>
<dbReference type="GO" id="GO:0008033">
    <property type="term" value="P:tRNA processing"/>
    <property type="evidence" value="ECO:0007669"/>
    <property type="project" value="UniProtKB-KW"/>
</dbReference>
<protein>
    <recommendedName>
        <fullName evidence="4">Ribonuclease G</fullName>
    </recommendedName>
</protein>
<dbReference type="GO" id="GO:0004540">
    <property type="term" value="F:RNA nuclease activity"/>
    <property type="evidence" value="ECO:0007669"/>
    <property type="project" value="InterPro"/>
</dbReference>
<proteinExistence type="inferred from homology"/>
<evidence type="ECO:0000256" key="5">
    <source>
        <dbReference type="ARBA" id="ARBA00022490"/>
    </source>
</evidence>
<dbReference type="NCBIfam" id="NF008689">
    <property type="entry name" value="PRK11712.1"/>
    <property type="match status" value="1"/>
</dbReference>
<evidence type="ECO:0000256" key="1">
    <source>
        <dbReference type="ARBA" id="ARBA00001946"/>
    </source>
</evidence>
<keyword evidence="9" id="KW-0540">Nuclease</keyword>
<comment type="similarity">
    <text evidence="3">Belongs to the RNase E/G family. RNase G subfamily.</text>
</comment>
<dbReference type="InterPro" id="IPR048583">
    <property type="entry name" value="RNase_E_G_thioredoxin-like"/>
</dbReference>
<comment type="cofactor">
    <cofactor evidence="1">
        <name>Mg(2+)</name>
        <dbReference type="ChEBI" id="CHEBI:18420"/>
    </cofactor>
</comment>
<dbReference type="PANTHER" id="PTHR30001:SF0">
    <property type="entry name" value="RIBONUCLEASE G"/>
    <property type="match status" value="1"/>
</dbReference>
<gene>
    <name evidence="17" type="ORF">YC6258_05263</name>
</gene>
<keyword evidence="8" id="KW-0819">tRNA processing</keyword>
<feature type="domain" description="S1 motif" evidence="16">
    <location>
        <begin position="39"/>
        <end position="124"/>
    </location>
</feature>
<keyword evidence="5" id="KW-0963">Cytoplasm</keyword>
<dbReference type="Pfam" id="PF10150">
    <property type="entry name" value="RNase_E_G"/>
    <property type="match status" value="1"/>
</dbReference>
<dbReference type="InterPro" id="IPR012340">
    <property type="entry name" value="NA-bd_OB-fold"/>
</dbReference>
<evidence type="ECO:0000256" key="4">
    <source>
        <dbReference type="ARBA" id="ARBA00017719"/>
    </source>
</evidence>
<dbReference type="Pfam" id="PF20833">
    <property type="entry name" value="RNase_E_G_Thio"/>
    <property type="match status" value="1"/>
</dbReference>
<evidence type="ECO:0000256" key="13">
    <source>
        <dbReference type="ARBA" id="ARBA00022801"/>
    </source>
</evidence>
<evidence type="ECO:0000256" key="7">
    <source>
        <dbReference type="ARBA" id="ARBA00022555"/>
    </source>
</evidence>
<dbReference type="GO" id="GO:0006364">
    <property type="term" value="P:rRNA processing"/>
    <property type="evidence" value="ECO:0007669"/>
    <property type="project" value="UniProtKB-KW"/>
</dbReference>